<accession>A0A2V5L253</accession>
<name>A0A2V5L253_9MICC</name>
<evidence type="ECO:0000259" key="1">
    <source>
        <dbReference type="PROSITE" id="PS51186"/>
    </source>
</evidence>
<dbReference type="InterPro" id="IPR000182">
    <property type="entry name" value="GNAT_dom"/>
</dbReference>
<evidence type="ECO:0000313" key="3">
    <source>
        <dbReference type="Proteomes" id="UP000247832"/>
    </source>
</evidence>
<dbReference type="OrthoDB" id="5243635at2"/>
<protein>
    <submittedName>
        <fullName evidence="2">GNAT family N-acetyltransferase</fullName>
    </submittedName>
</protein>
<dbReference type="Gene3D" id="3.40.630.30">
    <property type="match status" value="1"/>
</dbReference>
<dbReference type="GO" id="GO:0016747">
    <property type="term" value="F:acyltransferase activity, transferring groups other than amino-acyl groups"/>
    <property type="evidence" value="ECO:0007669"/>
    <property type="project" value="InterPro"/>
</dbReference>
<feature type="domain" description="N-acetyltransferase" evidence="1">
    <location>
        <begin position="3"/>
        <end position="164"/>
    </location>
</feature>
<comment type="caution">
    <text evidence="2">The sequence shown here is derived from an EMBL/GenBank/DDBJ whole genome shotgun (WGS) entry which is preliminary data.</text>
</comment>
<dbReference type="AlphaFoldDB" id="A0A2V5L253"/>
<organism evidence="2 3">
    <name type="scientific">Arthrobacter livingstonensis</name>
    <dbReference type="NCBI Taxonomy" id="670078"/>
    <lineage>
        <taxon>Bacteria</taxon>
        <taxon>Bacillati</taxon>
        <taxon>Actinomycetota</taxon>
        <taxon>Actinomycetes</taxon>
        <taxon>Micrococcales</taxon>
        <taxon>Micrococcaceae</taxon>
        <taxon>Arthrobacter</taxon>
    </lineage>
</organism>
<keyword evidence="2" id="KW-0808">Transferase</keyword>
<dbReference type="RefSeq" id="WP_110502694.1">
    <property type="nucleotide sequence ID" value="NZ_QJVD01000030.1"/>
</dbReference>
<proteinExistence type="predicted"/>
<dbReference type="EMBL" id="QJVD01000030">
    <property type="protein sequence ID" value="PYI65138.1"/>
    <property type="molecule type" value="Genomic_DNA"/>
</dbReference>
<dbReference type="InterPro" id="IPR016181">
    <property type="entry name" value="Acyl_CoA_acyltransferase"/>
</dbReference>
<sequence length="166" mass="18051">MTISLRPAAPEDAEAVMRLHLRCHEEAYGRHLPPEFFAMRRETLPGRVDNLRKGIAAGHVPTLAYDGGGLLGVAGAGPARDSDAPAELELNWIYTLERAYGSGAGQLLLDAVIGKQAAFLWVLEDNPRAQAFYAKNGFVLDGTRKLLPPEWHSLPEVRMIRPAAAG</sequence>
<gene>
    <name evidence="2" type="ORF">CVV68_19635</name>
</gene>
<evidence type="ECO:0000313" key="2">
    <source>
        <dbReference type="EMBL" id="PYI65138.1"/>
    </source>
</evidence>
<dbReference type="PROSITE" id="PS51186">
    <property type="entry name" value="GNAT"/>
    <property type="match status" value="1"/>
</dbReference>
<reference evidence="2 3" key="1">
    <citation type="submission" date="2018-05" db="EMBL/GenBank/DDBJ databases">
        <title>Genetic diversity of glacier-inhabiting Cryobacterium bacteria in China and description of Cryobacterium mengkeensis sp. nov. and Arthrobacter glacialis sp. nov.</title>
        <authorList>
            <person name="Liu Q."/>
            <person name="Xin Y.-H."/>
        </authorList>
    </citation>
    <scope>NUCLEOTIDE SEQUENCE [LARGE SCALE GENOMIC DNA]</scope>
    <source>
        <strain evidence="2 3">LI2</strain>
    </source>
</reference>
<dbReference type="SUPFAM" id="SSF55729">
    <property type="entry name" value="Acyl-CoA N-acyltransferases (Nat)"/>
    <property type="match status" value="1"/>
</dbReference>
<dbReference type="Proteomes" id="UP000247832">
    <property type="component" value="Unassembled WGS sequence"/>
</dbReference>
<keyword evidence="3" id="KW-1185">Reference proteome</keyword>
<dbReference type="Pfam" id="PF00583">
    <property type="entry name" value="Acetyltransf_1"/>
    <property type="match status" value="1"/>
</dbReference>